<dbReference type="Gene3D" id="1.10.10.10">
    <property type="entry name" value="Winged helix-like DNA-binding domain superfamily/Winged helix DNA-binding domain"/>
    <property type="match status" value="1"/>
</dbReference>
<dbReference type="SMART" id="SM00903">
    <property type="entry name" value="Flavin_Reduct"/>
    <property type="match status" value="1"/>
</dbReference>
<reference evidence="5" key="1">
    <citation type="journal article" date="2014" name="Int. J. Syst. Evol. Microbiol.">
        <title>Complete genome sequence of Corynebacterium casei LMG S-19264T (=DSM 44701T), isolated from a smear-ripened cheese.</title>
        <authorList>
            <consortium name="US DOE Joint Genome Institute (JGI-PGF)"/>
            <person name="Walter F."/>
            <person name="Albersmeier A."/>
            <person name="Kalinowski J."/>
            <person name="Ruckert C."/>
        </authorList>
    </citation>
    <scope>NUCLEOTIDE SEQUENCE</scope>
    <source>
        <strain evidence="5">CGMCC 1.15320</strain>
    </source>
</reference>
<dbReference type="InterPro" id="IPR036388">
    <property type="entry name" value="WH-like_DNA-bd_sf"/>
</dbReference>
<dbReference type="AlphaFoldDB" id="A0A916RLZ6"/>
<dbReference type="PANTHER" id="PTHR30466">
    <property type="entry name" value="FLAVIN REDUCTASE"/>
    <property type="match status" value="1"/>
</dbReference>
<dbReference type="InterPro" id="IPR050268">
    <property type="entry name" value="NADH-dep_flavin_reductase"/>
</dbReference>
<dbReference type="Gene3D" id="2.30.110.10">
    <property type="entry name" value="Electron Transport, Fmn-binding Protein, Chain A"/>
    <property type="match status" value="1"/>
</dbReference>
<evidence type="ECO:0000256" key="2">
    <source>
        <dbReference type="ARBA" id="ARBA00023002"/>
    </source>
</evidence>
<dbReference type="InterPro" id="IPR012349">
    <property type="entry name" value="Split_barrel_FMN-bd"/>
</dbReference>
<evidence type="ECO:0000313" key="6">
    <source>
        <dbReference type="Proteomes" id="UP000636264"/>
    </source>
</evidence>
<dbReference type="GO" id="GO:0010181">
    <property type="term" value="F:FMN binding"/>
    <property type="evidence" value="ECO:0007669"/>
    <property type="project" value="InterPro"/>
</dbReference>
<feature type="domain" description="HTH marR-type" evidence="3">
    <location>
        <begin position="209"/>
        <end position="303"/>
    </location>
</feature>
<sequence length="322" mass="35558">MTVSDVAEISGDPRDDTRAFRRALGQFATGVTVVTTESDGRMAGVTANSFSSLSLDPPLILWSIARTSRSFSIFESASHFAVSILGANQLEVSQAFASSSENKFENVAWRRGLNGVPLVEGAISTLECATDRIYDGGDHIIMVGRVERYSYTDGDALLYVQGRYGVADEHPLLKVSPAQQVEQVVEREDLPLPTLLYFAHHVLSAQFETYRAQHGITLAESRVIYTLETEGPISQACLTERSHLVERATREALDILLSKGLIVEVGNDSYALSEAGNEVAKQLNHARREFERKITAGMSRADERKVKEILHKLIRENYDPAN</sequence>
<dbReference type="RefSeq" id="WP_188720103.1">
    <property type="nucleotide sequence ID" value="NZ_BMIF01000003.1"/>
</dbReference>
<dbReference type="Pfam" id="PF01613">
    <property type="entry name" value="Flavin_Reduct"/>
    <property type="match status" value="1"/>
</dbReference>
<dbReference type="PANTHER" id="PTHR30466:SF11">
    <property type="entry name" value="FLAVIN-DEPENDENT MONOOXYGENASE, REDUCTASE SUBUNIT HSAB"/>
    <property type="match status" value="1"/>
</dbReference>
<dbReference type="GO" id="GO:0003700">
    <property type="term" value="F:DNA-binding transcription factor activity"/>
    <property type="evidence" value="ECO:0007669"/>
    <property type="project" value="InterPro"/>
</dbReference>
<gene>
    <name evidence="5" type="ORF">GCM10011385_12430</name>
</gene>
<evidence type="ECO:0000313" key="5">
    <source>
        <dbReference type="EMBL" id="GGA60278.1"/>
    </source>
</evidence>
<accession>A0A916RLZ6</accession>
<evidence type="ECO:0000256" key="1">
    <source>
        <dbReference type="ARBA" id="ARBA00008898"/>
    </source>
</evidence>
<reference evidence="5" key="2">
    <citation type="submission" date="2020-09" db="EMBL/GenBank/DDBJ databases">
        <authorList>
            <person name="Sun Q."/>
            <person name="Zhou Y."/>
        </authorList>
    </citation>
    <scope>NUCLEOTIDE SEQUENCE</scope>
    <source>
        <strain evidence="5">CGMCC 1.15320</strain>
    </source>
</reference>
<feature type="domain" description="Flavin reductase like" evidence="4">
    <location>
        <begin position="24"/>
        <end position="166"/>
    </location>
</feature>
<dbReference type="InterPro" id="IPR000835">
    <property type="entry name" value="HTH_MarR-typ"/>
</dbReference>
<organism evidence="5 6">
    <name type="scientific">Nitratireductor aestuarii</name>
    <dbReference type="NCBI Taxonomy" id="1735103"/>
    <lineage>
        <taxon>Bacteria</taxon>
        <taxon>Pseudomonadati</taxon>
        <taxon>Pseudomonadota</taxon>
        <taxon>Alphaproteobacteria</taxon>
        <taxon>Hyphomicrobiales</taxon>
        <taxon>Phyllobacteriaceae</taxon>
        <taxon>Nitratireductor</taxon>
    </lineage>
</organism>
<dbReference type="SUPFAM" id="SSF46785">
    <property type="entry name" value="Winged helix' DNA-binding domain"/>
    <property type="match status" value="1"/>
</dbReference>
<dbReference type="SMART" id="SM00347">
    <property type="entry name" value="HTH_MARR"/>
    <property type="match status" value="1"/>
</dbReference>
<protein>
    <submittedName>
        <fullName evidence="5">Flavin oxidoreductase</fullName>
    </submittedName>
</protein>
<dbReference type="Proteomes" id="UP000636264">
    <property type="component" value="Unassembled WGS sequence"/>
</dbReference>
<keyword evidence="6" id="KW-1185">Reference proteome</keyword>
<comment type="similarity">
    <text evidence="1">Belongs to the non-flavoprotein flavin reductase family.</text>
</comment>
<comment type="caution">
    <text evidence="5">The sequence shown here is derived from an EMBL/GenBank/DDBJ whole genome shotgun (WGS) entry which is preliminary data.</text>
</comment>
<dbReference type="EMBL" id="BMIF01000003">
    <property type="protein sequence ID" value="GGA60278.1"/>
    <property type="molecule type" value="Genomic_DNA"/>
</dbReference>
<dbReference type="GO" id="GO:0042602">
    <property type="term" value="F:riboflavin reductase (NADPH) activity"/>
    <property type="evidence" value="ECO:0007669"/>
    <property type="project" value="TreeGrafter"/>
</dbReference>
<dbReference type="InterPro" id="IPR036390">
    <property type="entry name" value="WH_DNA-bd_sf"/>
</dbReference>
<keyword evidence="2" id="KW-0560">Oxidoreductase</keyword>
<dbReference type="SUPFAM" id="SSF50475">
    <property type="entry name" value="FMN-binding split barrel"/>
    <property type="match status" value="1"/>
</dbReference>
<proteinExistence type="inferred from homology"/>
<evidence type="ECO:0000259" key="4">
    <source>
        <dbReference type="SMART" id="SM00903"/>
    </source>
</evidence>
<evidence type="ECO:0000259" key="3">
    <source>
        <dbReference type="SMART" id="SM00347"/>
    </source>
</evidence>
<name>A0A916RLZ6_9HYPH</name>
<dbReference type="InterPro" id="IPR002563">
    <property type="entry name" value="Flavin_Rdtase-like_dom"/>
</dbReference>